<protein>
    <submittedName>
        <fullName evidence="2">Uncharacterized protein</fullName>
    </submittedName>
</protein>
<reference evidence="2 3" key="1">
    <citation type="submission" date="2020-03" db="EMBL/GenBank/DDBJ databases">
        <title>Draft Genome Sequence of Cudoniella acicularis.</title>
        <authorList>
            <person name="Buettner E."/>
            <person name="Kellner H."/>
        </authorList>
    </citation>
    <scope>NUCLEOTIDE SEQUENCE [LARGE SCALE GENOMIC DNA]</scope>
    <source>
        <strain evidence="2 3">DSM 108380</strain>
    </source>
</reference>
<organism evidence="2 3">
    <name type="scientific">Cudoniella acicularis</name>
    <dbReference type="NCBI Taxonomy" id="354080"/>
    <lineage>
        <taxon>Eukaryota</taxon>
        <taxon>Fungi</taxon>
        <taxon>Dikarya</taxon>
        <taxon>Ascomycota</taxon>
        <taxon>Pezizomycotina</taxon>
        <taxon>Leotiomycetes</taxon>
        <taxon>Helotiales</taxon>
        <taxon>Tricladiaceae</taxon>
        <taxon>Cudoniella</taxon>
    </lineage>
</organism>
<dbReference type="EMBL" id="JAAMPI010001680">
    <property type="protein sequence ID" value="KAF4624352.1"/>
    <property type="molecule type" value="Genomic_DNA"/>
</dbReference>
<keyword evidence="3" id="KW-1185">Reference proteome</keyword>
<dbReference type="Proteomes" id="UP000566819">
    <property type="component" value="Unassembled WGS sequence"/>
</dbReference>
<sequence length="121" mass="13359">MGTVVVDSQLQFVGRVKCRGRSSHPTDRRKFSRDSGGQVLKVTLDPDSLDLDEGKSQTANAAAGGGVSWSRDEDLPCMEQLHGMACMGRAAARNEQWLDEQWCIYLRWDEKGSLGFGLLGR</sequence>
<comment type="caution">
    <text evidence="2">The sequence shown here is derived from an EMBL/GenBank/DDBJ whole genome shotgun (WGS) entry which is preliminary data.</text>
</comment>
<evidence type="ECO:0000256" key="1">
    <source>
        <dbReference type="SAM" id="MobiDB-lite"/>
    </source>
</evidence>
<evidence type="ECO:0000313" key="2">
    <source>
        <dbReference type="EMBL" id="KAF4624352.1"/>
    </source>
</evidence>
<gene>
    <name evidence="2" type="ORF">G7Y89_g13818</name>
</gene>
<accession>A0A8H4R9X4</accession>
<proteinExistence type="predicted"/>
<feature type="region of interest" description="Disordered" evidence="1">
    <location>
        <begin position="47"/>
        <end position="70"/>
    </location>
</feature>
<evidence type="ECO:0000313" key="3">
    <source>
        <dbReference type="Proteomes" id="UP000566819"/>
    </source>
</evidence>
<dbReference type="AlphaFoldDB" id="A0A8H4R9X4"/>
<name>A0A8H4R9X4_9HELO</name>